<gene>
    <name evidence="2" type="ORF">WDV06_23545</name>
</gene>
<sequence>MTYLPYDRPATRCREPLPEPNTGERDDNTLIERLRARAWDPGRRFDAADVPVAWITERYGSERLDQDRDDIVSYGSNGTVQLKAGAEEVAVYYADASRGPLFPPIAPAEVEKAERRIGRPLPELLRRVYTEVADGGFGPDSGLASLTEGNRPLGHLYDWPCAVSVYERNRTQGVPASWLHLAYGGCTMEWHLSLTAIDNPVLLYDADGWEPTWGEDPHDGLRHASSSLRRWLWSWADGGDVWNEVLNRRSAYE</sequence>
<dbReference type="SUPFAM" id="SSF160631">
    <property type="entry name" value="SMI1/KNR4-like"/>
    <property type="match status" value="1"/>
</dbReference>
<feature type="compositionally biased region" description="Basic and acidic residues" evidence="1">
    <location>
        <begin position="9"/>
        <end position="27"/>
    </location>
</feature>
<dbReference type="Proteomes" id="UP001610631">
    <property type="component" value="Unassembled WGS sequence"/>
</dbReference>
<protein>
    <recommendedName>
        <fullName evidence="4">Knr4/Smi1-like domain-containing protein</fullName>
    </recommendedName>
</protein>
<dbReference type="EMBL" id="JBBDHD010000068">
    <property type="protein sequence ID" value="MFH7598048.1"/>
    <property type="molecule type" value="Genomic_DNA"/>
</dbReference>
<evidence type="ECO:0000313" key="2">
    <source>
        <dbReference type="EMBL" id="MFH7598048.1"/>
    </source>
</evidence>
<reference evidence="2 3" key="1">
    <citation type="submission" date="2024-03" db="EMBL/GenBank/DDBJ databases">
        <title>Whole genome sequencing of Streptomyces racemochromogenes, to identify antimicrobial biosynthetic gene clusters.</title>
        <authorList>
            <person name="Suryawanshi P."/>
            <person name="Krishnaraj P.U."/>
            <person name="Arun Y.P."/>
            <person name="Suryawanshi M.P."/>
            <person name="Rakshit O."/>
        </authorList>
    </citation>
    <scope>NUCLEOTIDE SEQUENCE [LARGE SCALE GENOMIC DNA]</scope>
    <source>
        <strain evidence="2 3">AUDT626</strain>
    </source>
</reference>
<proteinExistence type="predicted"/>
<feature type="region of interest" description="Disordered" evidence="1">
    <location>
        <begin position="1"/>
        <end position="27"/>
    </location>
</feature>
<organism evidence="2 3">
    <name type="scientific">Streptomyces racemochromogenes</name>
    <dbReference type="NCBI Taxonomy" id="67353"/>
    <lineage>
        <taxon>Bacteria</taxon>
        <taxon>Bacillati</taxon>
        <taxon>Actinomycetota</taxon>
        <taxon>Actinomycetes</taxon>
        <taxon>Kitasatosporales</taxon>
        <taxon>Streptomycetaceae</taxon>
        <taxon>Streptomyces</taxon>
    </lineage>
</organism>
<evidence type="ECO:0008006" key="4">
    <source>
        <dbReference type="Google" id="ProtNLM"/>
    </source>
</evidence>
<accession>A0ABW7PIB6</accession>
<evidence type="ECO:0000313" key="3">
    <source>
        <dbReference type="Proteomes" id="UP001610631"/>
    </source>
</evidence>
<dbReference type="RefSeq" id="WP_395511762.1">
    <property type="nucleotide sequence ID" value="NZ_JBBDHD010000068.1"/>
</dbReference>
<name>A0ABW7PIB6_9ACTN</name>
<comment type="caution">
    <text evidence="2">The sequence shown here is derived from an EMBL/GenBank/DDBJ whole genome shotgun (WGS) entry which is preliminary data.</text>
</comment>
<keyword evidence="3" id="KW-1185">Reference proteome</keyword>
<evidence type="ECO:0000256" key="1">
    <source>
        <dbReference type="SAM" id="MobiDB-lite"/>
    </source>
</evidence>
<dbReference type="InterPro" id="IPR037883">
    <property type="entry name" value="Knr4/Smi1-like_sf"/>
</dbReference>